<evidence type="ECO:0000313" key="2">
    <source>
        <dbReference type="EMBL" id="WIV56044.1"/>
    </source>
</evidence>
<gene>
    <name evidence="2" type="ORF">QP939_45830</name>
</gene>
<dbReference type="Proteomes" id="UP001227101">
    <property type="component" value="Chromosome"/>
</dbReference>
<sequence length="63" mass="6649">MPAQVFPGGRDEPDDEASDLVRLLRQFGIRALVLAAVAGLAGFSMVALAFAVAGFSLLFARVR</sequence>
<keyword evidence="3" id="KW-1185">Reference proteome</keyword>
<dbReference type="RefSeq" id="WP_285453105.1">
    <property type="nucleotide sequence ID" value="NZ_CP127173.1"/>
</dbReference>
<evidence type="ECO:0000313" key="3">
    <source>
        <dbReference type="Proteomes" id="UP001227101"/>
    </source>
</evidence>
<accession>A0ABY8XKA7</accession>
<proteinExistence type="predicted"/>
<keyword evidence="1" id="KW-1133">Transmembrane helix</keyword>
<evidence type="ECO:0000256" key="1">
    <source>
        <dbReference type="SAM" id="Phobius"/>
    </source>
</evidence>
<keyword evidence="1" id="KW-0472">Membrane</keyword>
<name>A0ABY8XKA7_9PSEU</name>
<protein>
    <submittedName>
        <fullName evidence="2">Uncharacterized protein</fullName>
    </submittedName>
</protein>
<feature type="transmembrane region" description="Helical" evidence="1">
    <location>
        <begin position="27"/>
        <end position="60"/>
    </location>
</feature>
<dbReference type="EMBL" id="CP127173">
    <property type="protein sequence ID" value="WIV56044.1"/>
    <property type="molecule type" value="Genomic_DNA"/>
</dbReference>
<organism evidence="2 3">
    <name type="scientific">Amycolatopsis nalaikhensis</name>
    <dbReference type="NCBI Taxonomy" id="715472"/>
    <lineage>
        <taxon>Bacteria</taxon>
        <taxon>Bacillati</taxon>
        <taxon>Actinomycetota</taxon>
        <taxon>Actinomycetes</taxon>
        <taxon>Pseudonocardiales</taxon>
        <taxon>Pseudonocardiaceae</taxon>
        <taxon>Amycolatopsis</taxon>
    </lineage>
</organism>
<reference evidence="2 3" key="1">
    <citation type="submission" date="2023-06" db="EMBL/GenBank/DDBJ databases">
        <authorList>
            <person name="Oyuntsetseg B."/>
            <person name="Kim S.B."/>
        </authorList>
    </citation>
    <scope>NUCLEOTIDE SEQUENCE [LARGE SCALE GENOMIC DNA]</scope>
    <source>
        <strain evidence="2 3">2-2</strain>
    </source>
</reference>
<keyword evidence="1" id="KW-0812">Transmembrane</keyword>